<dbReference type="EMBL" id="FNGO01000027">
    <property type="protein sequence ID" value="SDM31965.1"/>
    <property type="molecule type" value="Genomic_DNA"/>
</dbReference>
<dbReference type="Pfam" id="PF16264">
    <property type="entry name" value="SatD"/>
    <property type="match status" value="2"/>
</dbReference>
<protein>
    <submittedName>
        <fullName evidence="1">SatD family (SatD)</fullName>
    </submittedName>
</protein>
<gene>
    <name evidence="1" type="ORF">SAMN04488692_1274</name>
</gene>
<reference evidence="1 2" key="1">
    <citation type="submission" date="2016-10" db="EMBL/GenBank/DDBJ databases">
        <authorList>
            <person name="de Groot N.N."/>
        </authorList>
    </citation>
    <scope>NUCLEOTIDE SEQUENCE [LARGE SCALE GENOMIC DNA]</scope>
    <source>
        <strain evidence="1 2">SLAS-1</strain>
    </source>
</reference>
<proteinExistence type="predicted"/>
<dbReference type="InterPro" id="IPR013324">
    <property type="entry name" value="RNA_pol_sigma_r3/r4-like"/>
</dbReference>
<evidence type="ECO:0000313" key="2">
    <source>
        <dbReference type="Proteomes" id="UP000199476"/>
    </source>
</evidence>
<name>A0A1G9SB01_9FIRM</name>
<dbReference type="STRING" id="321763.SAMN04488692_1274"/>
<keyword evidence="2" id="KW-1185">Reference proteome</keyword>
<dbReference type="Proteomes" id="UP000199476">
    <property type="component" value="Unassembled WGS sequence"/>
</dbReference>
<dbReference type="AlphaFoldDB" id="A0A1G9SB01"/>
<dbReference type="RefSeq" id="WP_159429924.1">
    <property type="nucleotide sequence ID" value="NZ_FNGO01000027.1"/>
</dbReference>
<dbReference type="OrthoDB" id="3197351at2"/>
<dbReference type="SUPFAM" id="SSF88659">
    <property type="entry name" value="Sigma3 and sigma4 domains of RNA polymerase sigma factors"/>
    <property type="match status" value="1"/>
</dbReference>
<sequence>MQNKNIVIIGDIINSKKINNREEAQQKVKSVISDVNRKYQDQLVTPFELTLGDEFFGVLSGHEVILDLLQYIDIQFSEIAIRYGIGYGESKSNKKGQGYKNALKAVETAKKNKFKVHYLAEEQESIFFNIISLTLHLYFRILSNLNNRQQYIVYQLVRGETQKKIAETLDTSQSSISQSLNRINWRLLSKVYELYKDISRYSFTETTERYQGDYIALIGAWLLKAAEEGKITNLLNYINQEYDDIIRSEFISTSLSAENNDYQEFQGLVYQDLESFEDFIYLLVELNFKIDNLYLGVGAGDITTRINDKAIGMDGNAFHRARETVGSCFSRQLPVNIKLFAGDLNEVYSLILALLLEYVKNWTEKQYRSVKFKQKGLTQEEIKREMNLSSRSTVVEHLQSAGWKEYKYVVNRLAEILDK</sequence>
<evidence type="ECO:0000313" key="1">
    <source>
        <dbReference type="EMBL" id="SDM31965.1"/>
    </source>
</evidence>
<organism evidence="1 2">
    <name type="scientific">Halarsenatibacter silvermanii</name>
    <dbReference type="NCBI Taxonomy" id="321763"/>
    <lineage>
        <taxon>Bacteria</taxon>
        <taxon>Bacillati</taxon>
        <taxon>Bacillota</taxon>
        <taxon>Clostridia</taxon>
        <taxon>Halanaerobiales</taxon>
        <taxon>Halarsenatibacteraceae</taxon>
        <taxon>Halarsenatibacter</taxon>
    </lineage>
</organism>
<dbReference type="InterPro" id="IPR032580">
    <property type="entry name" value="SatD"/>
</dbReference>
<accession>A0A1G9SB01</accession>